<protein>
    <submittedName>
        <fullName evidence="2">Uncharacterized protein</fullName>
    </submittedName>
</protein>
<feature type="region of interest" description="Disordered" evidence="1">
    <location>
        <begin position="80"/>
        <end position="105"/>
    </location>
</feature>
<organism evidence="2 3">
    <name type="scientific">Streptomyces nigrescens</name>
    <dbReference type="NCBI Taxonomy" id="1920"/>
    <lineage>
        <taxon>Bacteria</taxon>
        <taxon>Bacillati</taxon>
        <taxon>Actinomycetota</taxon>
        <taxon>Actinomycetes</taxon>
        <taxon>Kitasatosporales</taxon>
        <taxon>Streptomycetaceae</taxon>
        <taxon>Streptomyces</taxon>
    </lineage>
</organism>
<dbReference type="Proteomes" id="UP000429552">
    <property type="component" value="Unassembled WGS sequence"/>
</dbReference>
<name>A0A640TVB7_STRNI</name>
<dbReference type="AlphaFoldDB" id="A0A640TVB7"/>
<feature type="compositionally biased region" description="Basic and acidic residues" evidence="1">
    <location>
        <begin position="80"/>
        <end position="91"/>
    </location>
</feature>
<sequence>MGVLGHDAPCQCFDLLQTREVRSYSAYLARIDACGGDELVGGGLRILGGAAVHEDGGATLGELPGGFEADAGVAPVTRTVREERSESDMIHSRKGTGTPGGPVRD</sequence>
<proteinExistence type="predicted"/>
<comment type="caution">
    <text evidence="2">The sequence shown here is derived from an EMBL/GenBank/DDBJ whole genome shotgun (WGS) entry which is preliminary data.</text>
</comment>
<accession>A0A640TVB7</accession>
<reference evidence="2 3" key="1">
    <citation type="submission" date="2019-12" db="EMBL/GenBank/DDBJ databases">
        <title>Whole genome shotgun sequence of Streptomyces libani subsp. libani NBRC 13452.</title>
        <authorList>
            <person name="Ichikawa N."/>
            <person name="Kimura A."/>
            <person name="Kitahashi Y."/>
            <person name="Komaki H."/>
            <person name="Tamura T."/>
        </authorList>
    </citation>
    <scope>NUCLEOTIDE SEQUENCE [LARGE SCALE GENOMIC DNA]</scope>
    <source>
        <strain evidence="2 3">NBRC 13452</strain>
    </source>
</reference>
<evidence type="ECO:0000313" key="3">
    <source>
        <dbReference type="Proteomes" id="UP000429552"/>
    </source>
</evidence>
<dbReference type="EMBL" id="BLIP01000005">
    <property type="protein sequence ID" value="GFE27578.1"/>
    <property type="molecule type" value="Genomic_DNA"/>
</dbReference>
<evidence type="ECO:0000256" key="1">
    <source>
        <dbReference type="SAM" id="MobiDB-lite"/>
    </source>
</evidence>
<evidence type="ECO:0000313" key="2">
    <source>
        <dbReference type="EMBL" id="GFE27578.1"/>
    </source>
</evidence>
<gene>
    <name evidence="2" type="ORF">Sliba_80310</name>
</gene>